<sequence length="531" mass="57045">MLTRGQVPYAATAISLLMLHSASSLAANCAPYPASVNLGNVTLDNTTTRGVSLTVGEPGQHFAFLPQWPLNHTIVFGIDGHCGDSMSEAACRTFRGGAYDESASQTHQDTPTKPYLTEASPYPFFSWGTDKLTLNSNTTLEDYLIGVPRDDWGEQGYHPQAAFGLGRNSTILNALYSAGHIASRSWAMFWGRTGATADAQQPGSFVFGGFDRAKTSGENYTDVLNYSNEDCPTGMLVTVTDLVLDFTNGTKASLFDGLRSSAMAACIVPDYPVLMTLPREPYFNKFQRLTNQFITSRSFGINYYGMVYDDPSEIYTGDLTITLSSGFSVRIPNDQLVIPDLVIDESSGALQANGSTPELVINSIQLGNADDLPQLGRQLLSSAYLMVNQDAGTYTFWKASLDTDEDLVAVDETNKLVDQFCSAADETPTSPKPSSPPKNDDDGLSKGAIAGIVVGCVAGVAIIAAMVFFIVARKKKLRKIAGAGPATSNPQTAYTGPRNELDGYYVSKPQIPQELLGKPVSRSSAALQELP</sequence>
<feature type="chain" id="PRO_5017302022" description="Peptidase A1 domain-containing protein" evidence="3">
    <location>
        <begin position="27"/>
        <end position="531"/>
    </location>
</feature>
<gene>
    <name evidence="5" type="ORF">PHISCL_08440</name>
</gene>
<evidence type="ECO:0000256" key="2">
    <source>
        <dbReference type="SAM" id="Phobius"/>
    </source>
</evidence>
<evidence type="ECO:0000256" key="1">
    <source>
        <dbReference type="SAM" id="MobiDB-lite"/>
    </source>
</evidence>
<evidence type="ECO:0000259" key="4">
    <source>
        <dbReference type="PROSITE" id="PS51767"/>
    </source>
</evidence>
<dbReference type="CDD" id="cd12087">
    <property type="entry name" value="TM_EGFR-like"/>
    <property type="match status" value="1"/>
</dbReference>
<dbReference type="InterPro" id="IPR021109">
    <property type="entry name" value="Peptidase_aspartic_dom_sf"/>
</dbReference>
<dbReference type="Proteomes" id="UP000266188">
    <property type="component" value="Unassembled WGS sequence"/>
</dbReference>
<feature type="region of interest" description="Disordered" evidence="1">
    <location>
        <begin position="481"/>
        <end position="501"/>
    </location>
</feature>
<dbReference type="Gene3D" id="2.40.70.10">
    <property type="entry name" value="Acid Proteases"/>
    <property type="match status" value="1"/>
</dbReference>
<reference evidence="6" key="1">
    <citation type="submission" date="2017-02" db="EMBL/GenBank/DDBJ databases">
        <authorList>
            <person name="Tafer H."/>
            <person name="Lopandic K."/>
        </authorList>
    </citation>
    <scope>NUCLEOTIDE SEQUENCE [LARGE SCALE GENOMIC DNA]</scope>
    <source>
        <strain evidence="6">CBS 366.77</strain>
    </source>
</reference>
<keyword evidence="2" id="KW-0472">Membrane</keyword>
<dbReference type="PROSITE" id="PS51767">
    <property type="entry name" value="PEPTIDASE_A1"/>
    <property type="match status" value="1"/>
</dbReference>
<organism evidence="5 6">
    <name type="scientific">Aspergillus sclerotialis</name>
    <dbReference type="NCBI Taxonomy" id="2070753"/>
    <lineage>
        <taxon>Eukaryota</taxon>
        <taxon>Fungi</taxon>
        <taxon>Dikarya</taxon>
        <taxon>Ascomycota</taxon>
        <taxon>Pezizomycotina</taxon>
        <taxon>Eurotiomycetes</taxon>
        <taxon>Eurotiomycetidae</taxon>
        <taxon>Eurotiales</taxon>
        <taxon>Aspergillaceae</taxon>
        <taxon>Aspergillus</taxon>
        <taxon>Aspergillus subgen. Polypaecilum</taxon>
    </lineage>
</organism>
<evidence type="ECO:0000313" key="5">
    <source>
        <dbReference type="EMBL" id="RJE19215.1"/>
    </source>
</evidence>
<name>A0A3A2ZMX3_9EURO</name>
<dbReference type="SUPFAM" id="SSF50630">
    <property type="entry name" value="Acid proteases"/>
    <property type="match status" value="1"/>
</dbReference>
<dbReference type="AlphaFoldDB" id="A0A3A2ZMX3"/>
<proteinExistence type="predicted"/>
<keyword evidence="2" id="KW-0812">Transmembrane</keyword>
<feature type="region of interest" description="Disordered" evidence="1">
    <location>
        <begin position="423"/>
        <end position="443"/>
    </location>
</feature>
<feature type="transmembrane region" description="Helical" evidence="2">
    <location>
        <begin position="448"/>
        <end position="471"/>
    </location>
</feature>
<dbReference type="PANTHER" id="PTHR16861">
    <property type="entry name" value="GLYCOPROTEIN 38"/>
    <property type="match status" value="1"/>
</dbReference>
<protein>
    <recommendedName>
        <fullName evidence="4">Peptidase A1 domain-containing protein</fullName>
    </recommendedName>
</protein>
<feature type="domain" description="Peptidase A1" evidence="4">
    <location>
        <begin position="49"/>
        <end position="397"/>
    </location>
</feature>
<comment type="caution">
    <text evidence="5">The sequence shown here is derived from an EMBL/GenBank/DDBJ whole genome shotgun (WGS) entry which is preliminary data.</text>
</comment>
<dbReference type="OrthoDB" id="4074350at2759"/>
<dbReference type="InterPro" id="IPR033121">
    <property type="entry name" value="PEPTIDASE_A1"/>
</dbReference>
<dbReference type="PANTHER" id="PTHR16861:SF4">
    <property type="entry name" value="SH3 DOMAIN PROTEIN (AFU_ORTHOLOGUE AFUA_1G13610)"/>
    <property type="match status" value="1"/>
</dbReference>
<dbReference type="EMBL" id="MVGC01000434">
    <property type="protein sequence ID" value="RJE19215.1"/>
    <property type="molecule type" value="Genomic_DNA"/>
</dbReference>
<feature type="signal peptide" evidence="3">
    <location>
        <begin position="1"/>
        <end position="26"/>
    </location>
</feature>
<keyword evidence="3" id="KW-0732">Signal</keyword>
<evidence type="ECO:0000313" key="6">
    <source>
        <dbReference type="Proteomes" id="UP000266188"/>
    </source>
</evidence>
<accession>A0A3A2ZMX3</accession>
<evidence type="ECO:0000256" key="3">
    <source>
        <dbReference type="SAM" id="SignalP"/>
    </source>
</evidence>
<keyword evidence="2" id="KW-1133">Transmembrane helix</keyword>
<keyword evidence="6" id="KW-1185">Reference proteome</keyword>